<reference evidence="1" key="1">
    <citation type="journal article" date="2014" name="Gene">
        <title>Genome-guided analysis of transformation efficiency and carbon dioxide assimilation by Moorella thermoacetica Y72.</title>
        <authorList>
            <person name="Tsukahara K."/>
            <person name="Kita A."/>
            <person name="Nakashimada Y."/>
            <person name="Hoshino T."/>
            <person name="Murakami K."/>
        </authorList>
    </citation>
    <scope>NUCLEOTIDE SEQUENCE [LARGE SCALE GENOMIC DNA]</scope>
    <source>
        <strain evidence="1">Y72</strain>
    </source>
</reference>
<dbReference type="Proteomes" id="UP000063718">
    <property type="component" value="Unassembled WGS sequence"/>
</dbReference>
<name>A0A0S6UEE7_NEOTH</name>
<sequence length="32" mass="3781">MKLKTGFHLHNFVRERGHNHLHPTGDSEVISW</sequence>
<gene>
    <name evidence="1" type="ORF">MTY_1097</name>
</gene>
<protein>
    <submittedName>
        <fullName evidence="1">Uncharacterized protein</fullName>
    </submittedName>
</protein>
<dbReference type="AlphaFoldDB" id="A0A0S6UEE7"/>
<proteinExistence type="predicted"/>
<evidence type="ECO:0000313" key="1">
    <source>
        <dbReference type="EMBL" id="GAF25760.1"/>
    </source>
</evidence>
<accession>A0A0S6UEE7</accession>
<organism evidence="1">
    <name type="scientific">Moorella thermoacetica Y72</name>
    <dbReference type="NCBI Taxonomy" id="1325331"/>
    <lineage>
        <taxon>Bacteria</taxon>
        <taxon>Bacillati</taxon>
        <taxon>Bacillota</taxon>
        <taxon>Clostridia</taxon>
        <taxon>Neomoorellales</taxon>
        <taxon>Neomoorellaceae</taxon>
        <taxon>Neomoorella</taxon>
    </lineage>
</organism>
<dbReference type="EMBL" id="DF238840">
    <property type="protein sequence ID" value="GAF25760.1"/>
    <property type="molecule type" value="Genomic_DNA"/>
</dbReference>